<keyword evidence="6" id="KW-0449">Lipoprotein</keyword>
<evidence type="ECO:0000256" key="6">
    <source>
        <dbReference type="ARBA" id="ARBA00023288"/>
    </source>
</evidence>
<comment type="similarity">
    <text evidence="2">Belongs to the BMP lipoprotein family.</text>
</comment>
<feature type="signal peptide" evidence="8">
    <location>
        <begin position="1"/>
        <end position="27"/>
    </location>
</feature>
<dbReference type="eggNOG" id="COG1744">
    <property type="taxonomic scope" value="Bacteria"/>
</dbReference>
<comment type="subcellular location">
    <subcellularLocation>
        <location evidence="1">Cell membrane</location>
        <topology evidence="1">Lipid-anchor</topology>
    </subcellularLocation>
</comment>
<feature type="domain" description="ABC transporter substrate-binding protein PnrA-like" evidence="9">
    <location>
        <begin position="55"/>
        <end position="356"/>
    </location>
</feature>
<dbReference type="Pfam" id="PF02608">
    <property type="entry name" value="Bmp"/>
    <property type="match status" value="1"/>
</dbReference>
<dbReference type="InterPro" id="IPR050957">
    <property type="entry name" value="BMP_lipoprotein"/>
</dbReference>
<keyword evidence="7" id="KW-0175">Coiled coil</keyword>
<evidence type="ECO:0000256" key="4">
    <source>
        <dbReference type="ARBA" id="ARBA00022729"/>
    </source>
</evidence>
<evidence type="ECO:0000256" key="2">
    <source>
        <dbReference type="ARBA" id="ARBA00008610"/>
    </source>
</evidence>
<keyword evidence="3" id="KW-1003">Cell membrane</keyword>
<reference evidence="10 11" key="1">
    <citation type="journal article" date="2010" name="Stand. Genomic Sci.">
        <title>Complete genome sequence of Thermaerobacter marianensis type strain (7p75a).</title>
        <authorList>
            <person name="Han C."/>
            <person name="Gu W."/>
            <person name="Zhang X."/>
            <person name="Lapidus A."/>
            <person name="Nolan M."/>
            <person name="Copeland A."/>
            <person name="Lucas S."/>
            <person name="Del Rio T.G."/>
            <person name="Tice H."/>
            <person name="Cheng J.F."/>
            <person name="Tapia R."/>
            <person name="Goodwin L."/>
            <person name="Pitluck S."/>
            <person name="Pagani I."/>
            <person name="Ivanova N."/>
            <person name="Mavromatis K."/>
            <person name="Mikhailova N."/>
            <person name="Pati A."/>
            <person name="Chen A."/>
            <person name="Palaniappan K."/>
            <person name="Land M."/>
            <person name="Hauser L."/>
            <person name="Chang Y.J."/>
            <person name="Jeffries C.D."/>
            <person name="Schneider S."/>
            <person name="Rohde M."/>
            <person name="Goker M."/>
            <person name="Pukall R."/>
            <person name="Woyke T."/>
            <person name="Bristow J."/>
            <person name="Eisen J.A."/>
            <person name="Markowitz V."/>
            <person name="Hugenholtz P."/>
            <person name="Kyrpides N.C."/>
            <person name="Klenk H.P."/>
            <person name="Detter J.C."/>
        </authorList>
    </citation>
    <scope>NUCLEOTIDE SEQUENCE [LARGE SCALE GENOMIC DNA]</scope>
    <source>
        <strain evidence="11">ATCC 700841 / DSM 12885 / JCM 10246 / 7p75a</strain>
    </source>
</reference>
<evidence type="ECO:0000313" key="11">
    <source>
        <dbReference type="Proteomes" id="UP000008915"/>
    </source>
</evidence>
<dbReference type="PROSITE" id="PS51257">
    <property type="entry name" value="PROKAR_LIPOPROTEIN"/>
    <property type="match status" value="1"/>
</dbReference>
<dbReference type="InterPro" id="IPR028082">
    <property type="entry name" value="Peripla_BP_I"/>
</dbReference>
<evidence type="ECO:0000256" key="7">
    <source>
        <dbReference type="SAM" id="Coils"/>
    </source>
</evidence>
<dbReference type="HOGENOM" id="CLU_038813_0_0_9"/>
<dbReference type="PANTHER" id="PTHR34296">
    <property type="entry name" value="TRANSCRIPTIONAL ACTIVATOR PROTEIN MED"/>
    <property type="match status" value="1"/>
</dbReference>
<dbReference type="SUPFAM" id="SSF53822">
    <property type="entry name" value="Periplasmic binding protein-like I"/>
    <property type="match status" value="1"/>
</dbReference>
<evidence type="ECO:0000256" key="5">
    <source>
        <dbReference type="ARBA" id="ARBA00023136"/>
    </source>
</evidence>
<dbReference type="PANTHER" id="PTHR34296:SF2">
    <property type="entry name" value="ABC TRANSPORTER GUANOSINE-BINDING PROTEIN NUPN"/>
    <property type="match status" value="1"/>
</dbReference>
<name>E6SM69_THEM7</name>
<reference evidence="11" key="2">
    <citation type="journal article" date="2010" name="Stand. Genomic Sci.">
        <title>Complete genome sequence of Thermaerobacter marianensis type strain (7p75aT).</title>
        <authorList>
            <person name="Han C."/>
            <person name="Gu W."/>
            <person name="Zhang X."/>
            <person name="Lapidus A."/>
            <person name="Nolan M."/>
            <person name="Copeland A."/>
            <person name="Lucas S."/>
            <person name="Glavina Del Rio T."/>
            <person name="Tice H."/>
            <person name="Cheng J."/>
            <person name="Tapia R."/>
            <person name="Goodwin L."/>
            <person name="Pitluck S."/>
            <person name="Pagani I."/>
            <person name="Ivanova N."/>
            <person name="Mavromatis K."/>
            <person name="Mikhailova N."/>
            <person name="Pati A."/>
            <person name="Chen A."/>
            <person name="Palaniappan K."/>
            <person name="Land M."/>
            <person name="Hauser L."/>
            <person name="Chang Y."/>
            <person name="Jeffries C."/>
            <person name="Schneider S."/>
            <person name="Rohde M."/>
            <person name="Goker M."/>
            <person name="Pukall R."/>
            <person name="Woyke T."/>
            <person name="Bristow J."/>
            <person name="Eisen J."/>
            <person name="Markowitz V."/>
            <person name="Hugenholtz P."/>
            <person name="Kyrpides N."/>
            <person name="Klenk H."/>
            <person name="Detter J."/>
        </authorList>
    </citation>
    <scope>NUCLEOTIDE SEQUENCE [LARGE SCALE GENOMIC DNA]</scope>
    <source>
        <strain evidence="11">ATCC 700841 / DSM 12885 / JCM 10246 / 7p75a</strain>
    </source>
</reference>
<feature type="coiled-coil region" evidence="7">
    <location>
        <begin position="326"/>
        <end position="353"/>
    </location>
</feature>
<sequence length="361" mass="37901">MLRRARGRMVGLALVVAGSLILSACGAGGGGSGGASGGESQGGGQAEQPTVRVGLVYDVGGRGDQSFNDMAYAGLERAQQEFGDRVEVRDAEPDAGGQNREDLLRAFADQGYDLVIGVGYLFTDAVTAVAKEYPDVKFGIVDSCPQEPLDNVACLTFKEHEGSFLVGAAAALKTRTGKIGFVGGMKSALIERFEAGYRAGAKYINPDVQVLVDYAGTTGEAFSNPTKGRELALAQIQQGADVIYHAAGGTGKGVFEAVKQQGKLAIGVDADQSLTAPDYADVILTSMVKRVDVAVFDLIRSVVEGDFRPGLHAYGLKEDGVGYAVNDKNRAMIEDITAQLDELKQKIIDGEIQVPETPGDV</sequence>
<gene>
    <name evidence="10" type="ordered locus">Tmar_1315</name>
</gene>
<keyword evidence="4 8" id="KW-0732">Signal</keyword>
<keyword evidence="5" id="KW-0472">Membrane</keyword>
<dbReference type="InterPro" id="IPR003760">
    <property type="entry name" value="PnrA-like"/>
</dbReference>
<evidence type="ECO:0000256" key="8">
    <source>
        <dbReference type="SAM" id="SignalP"/>
    </source>
</evidence>
<dbReference type="Gene3D" id="3.40.50.2300">
    <property type="match status" value="2"/>
</dbReference>
<evidence type="ECO:0000256" key="1">
    <source>
        <dbReference type="ARBA" id="ARBA00004193"/>
    </source>
</evidence>
<dbReference type="RefSeq" id="WP_013495733.1">
    <property type="nucleotide sequence ID" value="NC_014831.1"/>
</dbReference>
<dbReference type="Proteomes" id="UP000008915">
    <property type="component" value="Chromosome"/>
</dbReference>
<dbReference type="STRING" id="644966.Tmar_1315"/>
<proteinExistence type="inferred from homology"/>
<dbReference type="CDD" id="cd06354">
    <property type="entry name" value="PBP1_PrnA-like"/>
    <property type="match status" value="1"/>
</dbReference>
<feature type="chain" id="PRO_5039527006" evidence="8">
    <location>
        <begin position="28"/>
        <end position="361"/>
    </location>
</feature>
<dbReference type="GO" id="GO:0005886">
    <property type="term" value="C:plasma membrane"/>
    <property type="evidence" value="ECO:0007669"/>
    <property type="project" value="UniProtKB-SubCell"/>
</dbReference>
<keyword evidence="11" id="KW-1185">Reference proteome</keyword>
<accession>E6SM69</accession>
<dbReference type="AlphaFoldDB" id="E6SM69"/>
<evidence type="ECO:0000256" key="3">
    <source>
        <dbReference type="ARBA" id="ARBA00022475"/>
    </source>
</evidence>
<evidence type="ECO:0000259" key="9">
    <source>
        <dbReference type="Pfam" id="PF02608"/>
    </source>
</evidence>
<dbReference type="KEGG" id="tmr:Tmar_1315"/>
<protein>
    <submittedName>
        <fullName evidence="10">Nucleoside-binding protein</fullName>
    </submittedName>
</protein>
<evidence type="ECO:0000313" key="10">
    <source>
        <dbReference type="EMBL" id="ADU51428.1"/>
    </source>
</evidence>
<dbReference type="EMBL" id="CP002344">
    <property type="protein sequence ID" value="ADU51428.1"/>
    <property type="molecule type" value="Genomic_DNA"/>
</dbReference>
<dbReference type="OrthoDB" id="9769871at2"/>
<organism evidence="10 11">
    <name type="scientific">Thermaerobacter marianensis (strain ATCC 700841 / DSM 12885 / JCM 10246 / 7p75a)</name>
    <dbReference type="NCBI Taxonomy" id="644966"/>
    <lineage>
        <taxon>Bacteria</taxon>
        <taxon>Bacillati</taxon>
        <taxon>Bacillota</taxon>
        <taxon>Clostridia</taxon>
        <taxon>Eubacteriales</taxon>
        <taxon>Clostridiales Family XVII. Incertae Sedis</taxon>
        <taxon>Thermaerobacter</taxon>
    </lineage>
</organism>